<evidence type="ECO:0000313" key="15">
    <source>
        <dbReference type="EMBL" id="OWW19585.1"/>
    </source>
</evidence>
<keyword evidence="10 13" id="KW-1133">Transmembrane helix</keyword>
<keyword evidence="5" id="KW-0808">Transferase</keyword>
<evidence type="ECO:0000313" key="16">
    <source>
        <dbReference type="Proteomes" id="UP000197535"/>
    </source>
</evidence>
<dbReference type="SMART" id="SM00387">
    <property type="entry name" value="HATPase_c"/>
    <property type="match status" value="1"/>
</dbReference>
<dbReference type="Gene3D" id="1.10.287.130">
    <property type="match status" value="1"/>
</dbReference>
<evidence type="ECO:0000256" key="2">
    <source>
        <dbReference type="ARBA" id="ARBA00004141"/>
    </source>
</evidence>
<protein>
    <recommendedName>
        <fullName evidence="3">histidine kinase</fullName>
        <ecNumber evidence="3">2.7.13.3</ecNumber>
    </recommendedName>
</protein>
<dbReference type="InterPro" id="IPR038318">
    <property type="entry name" value="KdpD_sf"/>
</dbReference>
<keyword evidence="6 13" id="KW-0812">Transmembrane</keyword>
<feature type="transmembrane region" description="Helical" evidence="13">
    <location>
        <begin position="120"/>
        <end position="139"/>
    </location>
</feature>
<dbReference type="InterPro" id="IPR003661">
    <property type="entry name" value="HisK_dim/P_dom"/>
</dbReference>
<dbReference type="FunFam" id="3.30.565.10:FF:000042">
    <property type="entry name" value="Two-component sensor histidine kinase KdpD"/>
    <property type="match status" value="1"/>
</dbReference>
<dbReference type="Pfam" id="PF13493">
    <property type="entry name" value="DUF4118"/>
    <property type="match status" value="1"/>
</dbReference>
<name>A0A254TAJ5_9BURK</name>
<dbReference type="InterPro" id="IPR036890">
    <property type="entry name" value="HATPase_C_sf"/>
</dbReference>
<evidence type="ECO:0000256" key="11">
    <source>
        <dbReference type="ARBA" id="ARBA00023012"/>
    </source>
</evidence>
<feature type="transmembrane region" description="Helical" evidence="13">
    <location>
        <begin position="92"/>
        <end position="113"/>
    </location>
</feature>
<keyword evidence="7" id="KW-0547">Nucleotide-binding</keyword>
<keyword evidence="16" id="KW-1185">Reference proteome</keyword>
<evidence type="ECO:0000256" key="7">
    <source>
        <dbReference type="ARBA" id="ARBA00022741"/>
    </source>
</evidence>
<dbReference type="PRINTS" id="PR00344">
    <property type="entry name" value="BCTRLSENSOR"/>
</dbReference>
<sequence length="534" mass="56699">MNPNTDSTTDRPGWTQHMLTALVGIETRAPSFDLPAGEKGGAAGVAWAILACALATLAALVLRERLAPANLVMLYLLAVVLVTVRFGRRPGIAASFLAVLAFDVFLVPPYYSLTVVHTEYLFTFAIMLAVSLLISHLTANLRQQALIAHYRERRAQALFELSSELSGALSEEQVAAIGTRRLQAMFQAHILFLVAGGDGLRILPDGQAAQEAVLRTARAVFEQQAAGGPDGRLAWAGGAAYLPAGTRGVLVLTPEAGSPALSGELERMLQTCASLIAMALERVHYADAAQAATVSMETERLRNSLLSAISHDIRTPLTAIVGLSSTMAGNRTLAEETQRELAEAIQENAVRMNNLVTNLLDMARLHAGTVRLNRQWQMLEEVVGSALAMLAQPLSGCHVDVALPPGMPLLEFDAVLMERVLCNLLDNAARHTRPGGTIRIAASAEGDEAHISIEDDGPGIPAGMEERIFAKFERGTDAAASRGVGLGLSICRTIVEAHGGRIRAENRAGGGARFVFTLPLGTPPAEPGEQGVSP</sequence>
<comment type="caution">
    <text evidence="15">The sequence shown here is derived from an EMBL/GenBank/DDBJ whole genome shotgun (WGS) entry which is preliminary data.</text>
</comment>
<dbReference type="Pfam" id="PF02518">
    <property type="entry name" value="HATPase_c"/>
    <property type="match status" value="1"/>
</dbReference>
<dbReference type="RefSeq" id="WP_088706492.1">
    <property type="nucleotide sequence ID" value="NZ_LSTO01000001.1"/>
</dbReference>
<keyword evidence="8" id="KW-0418">Kinase</keyword>
<accession>A0A254TAJ5</accession>
<reference evidence="15 16" key="1">
    <citation type="submission" date="2016-02" db="EMBL/GenBank/DDBJ databases">
        <authorList>
            <person name="Wen L."/>
            <person name="He K."/>
            <person name="Yang H."/>
        </authorList>
    </citation>
    <scope>NUCLEOTIDE SEQUENCE [LARGE SCALE GENOMIC DNA]</scope>
    <source>
        <strain evidence="15 16">TSA40</strain>
    </source>
</reference>
<evidence type="ECO:0000256" key="10">
    <source>
        <dbReference type="ARBA" id="ARBA00022989"/>
    </source>
</evidence>
<dbReference type="GO" id="GO:0042802">
    <property type="term" value="F:identical protein binding"/>
    <property type="evidence" value="ECO:0007669"/>
    <property type="project" value="UniProtKB-ARBA"/>
</dbReference>
<dbReference type="Proteomes" id="UP000197535">
    <property type="component" value="Unassembled WGS sequence"/>
</dbReference>
<dbReference type="InterPro" id="IPR005467">
    <property type="entry name" value="His_kinase_dom"/>
</dbReference>
<evidence type="ECO:0000259" key="14">
    <source>
        <dbReference type="PROSITE" id="PS50109"/>
    </source>
</evidence>
<keyword evidence="12 13" id="KW-0472">Membrane</keyword>
<dbReference type="EC" id="2.7.13.3" evidence="3"/>
<keyword evidence="4" id="KW-0597">Phosphoprotein</keyword>
<dbReference type="OrthoDB" id="9806130at2"/>
<dbReference type="InterPro" id="IPR004358">
    <property type="entry name" value="Sig_transdc_His_kin-like_C"/>
</dbReference>
<dbReference type="InterPro" id="IPR052023">
    <property type="entry name" value="Histidine_kinase_KdpD"/>
</dbReference>
<dbReference type="SUPFAM" id="SSF55874">
    <property type="entry name" value="ATPase domain of HSP90 chaperone/DNA topoisomerase II/histidine kinase"/>
    <property type="match status" value="1"/>
</dbReference>
<proteinExistence type="predicted"/>
<dbReference type="InterPro" id="IPR003594">
    <property type="entry name" value="HATPase_dom"/>
</dbReference>
<dbReference type="SUPFAM" id="SSF47384">
    <property type="entry name" value="Homodimeric domain of signal transducing histidine kinase"/>
    <property type="match status" value="1"/>
</dbReference>
<dbReference type="CDD" id="cd00075">
    <property type="entry name" value="HATPase"/>
    <property type="match status" value="1"/>
</dbReference>
<keyword evidence="9" id="KW-0067">ATP-binding</keyword>
<evidence type="ECO:0000256" key="5">
    <source>
        <dbReference type="ARBA" id="ARBA00022679"/>
    </source>
</evidence>
<evidence type="ECO:0000256" key="9">
    <source>
        <dbReference type="ARBA" id="ARBA00022840"/>
    </source>
</evidence>
<organism evidence="15 16">
    <name type="scientific">Noviherbaspirillum denitrificans</name>
    <dbReference type="NCBI Taxonomy" id="1968433"/>
    <lineage>
        <taxon>Bacteria</taxon>
        <taxon>Pseudomonadati</taxon>
        <taxon>Pseudomonadota</taxon>
        <taxon>Betaproteobacteria</taxon>
        <taxon>Burkholderiales</taxon>
        <taxon>Oxalobacteraceae</taxon>
        <taxon>Noviherbaspirillum</taxon>
    </lineage>
</organism>
<comment type="catalytic activity">
    <reaction evidence="1">
        <text>ATP + protein L-histidine = ADP + protein N-phospho-L-histidine.</text>
        <dbReference type="EC" id="2.7.13.3"/>
    </reaction>
</comment>
<dbReference type="PANTHER" id="PTHR45569">
    <property type="entry name" value="SENSOR PROTEIN KDPD"/>
    <property type="match status" value="1"/>
</dbReference>
<dbReference type="Pfam" id="PF00512">
    <property type="entry name" value="HisKA"/>
    <property type="match status" value="1"/>
</dbReference>
<dbReference type="PANTHER" id="PTHR45569:SF1">
    <property type="entry name" value="SENSOR PROTEIN KDPD"/>
    <property type="match status" value="1"/>
</dbReference>
<dbReference type="Gene3D" id="3.30.450.40">
    <property type="match status" value="1"/>
</dbReference>
<feature type="transmembrane region" description="Helical" evidence="13">
    <location>
        <begin position="69"/>
        <end position="86"/>
    </location>
</feature>
<evidence type="ECO:0000256" key="12">
    <source>
        <dbReference type="ARBA" id="ARBA00023136"/>
    </source>
</evidence>
<evidence type="ECO:0000256" key="4">
    <source>
        <dbReference type="ARBA" id="ARBA00022553"/>
    </source>
</evidence>
<evidence type="ECO:0000256" key="13">
    <source>
        <dbReference type="SAM" id="Phobius"/>
    </source>
</evidence>
<comment type="subcellular location">
    <subcellularLocation>
        <location evidence="2">Membrane</location>
        <topology evidence="2">Multi-pass membrane protein</topology>
    </subcellularLocation>
</comment>
<dbReference type="GO" id="GO:0005524">
    <property type="term" value="F:ATP binding"/>
    <property type="evidence" value="ECO:0007669"/>
    <property type="project" value="UniProtKB-KW"/>
</dbReference>
<evidence type="ECO:0000256" key="8">
    <source>
        <dbReference type="ARBA" id="ARBA00022777"/>
    </source>
</evidence>
<dbReference type="Gene3D" id="1.20.120.620">
    <property type="entry name" value="Backbone structure of the membrane domain of e. Coli histidine kinase receptor kdpd"/>
    <property type="match status" value="1"/>
</dbReference>
<dbReference type="AlphaFoldDB" id="A0A254TAJ5"/>
<dbReference type="GO" id="GO:0000155">
    <property type="term" value="F:phosphorelay sensor kinase activity"/>
    <property type="evidence" value="ECO:0007669"/>
    <property type="project" value="InterPro"/>
</dbReference>
<evidence type="ECO:0000256" key="6">
    <source>
        <dbReference type="ARBA" id="ARBA00022692"/>
    </source>
</evidence>
<dbReference type="GO" id="GO:0005886">
    <property type="term" value="C:plasma membrane"/>
    <property type="evidence" value="ECO:0007669"/>
    <property type="project" value="TreeGrafter"/>
</dbReference>
<dbReference type="InterPro" id="IPR025201">
    <property type="entry name" value="KdpD_TM"/>
</dbReference>
<feature type="domain" description="Histidine kinase" evidence="14">
    <location>
        <begin position="308"/>
        <end position="522"/>
    </location>
</feature>
<dbReference type="InterPro" id="IPR036097">
    <property type="entry name" value="HisK_dim/P_sf"/>
</dbReference>
<feature type="transmembrane region" description="Helical" evidence="13">
    <location>
        <begin position="41"/>
        <end position="62"/>
    </location>
</feature>
<evidence type="ECO:0000256" key="3">
    <source>
        <dbReference type="ARBA" id="ARBA00012438"/>
    </source>
</evidence>
<gene>
    <name evidence="15" type="ORF">AYR66_08710</name>
</gene>
<dbReference type="EMBL" id="LSTO01000001">
    <property type="protein sequence ID" value="OWW19585.1"/>
    <property type="molecule type" value="Genomic_DNA"/>
</dbReference>
<dbReference type="SMART" id="SM00388">
    <property type="entry name" value="HisKA"/>
    <property type="match status" value="1"/>
</dbReference>
<dbReference type="CDD" id="cd00082">
    <property type="entry name" value="HisKA"/>
    <property type="match status" value="1"/>
</dbReference>
<evidence type="ECO:0000256" key="1">
    <source>
        <dbReference type="ARBA" id="ARBA00000085"/>
    </source>
</evidence>
<dbReference type="InterPro" id="IPR029016">
    <property type="entry name" value="GAF-like_dom_sf"/>
</dbReference>
<keyword evidence="11" id="KW-0902">Two-component regulatory system</keyword>
<dbReference type="PROSITE" id="PS50109">
    <property type="entry name" value="HIS_KIN"/>
    <property type="match status" value="1"/>
</dbReference>
<dbReference type="Gene3D" id="3.30.565.10">
    <property type="entry name" value="Histidine kinase-like ATPase, C-terminal domain"/>
    <property type="match status" value="1"/>
</dbReference>